<feature type="domain" description="Glucagon / GIP / secretin / VIP family" evidence="6">
    <location>
        <begin position="138"/>
        <end position="160"/>
    </location>
</feature>
<dbReference type="InterPro" id="IPR000532">
    <property type="entry name" value="Glucagon_GIP_secretin_VIP"/>
</dbReference>
<feature type="domain" description="Glucagon / GIP / secretin / VIP family" evidence="6">
    <location>
        <begin position="53"/>
        <end position="75"/>
    </location>
</feature>
<dbReference type="Gene3D" id="6.10.250.590">
    <property type="match status" value="3"/>
</dbReference>
<evidence type="ECO:0000256" key="5">
    <source>
        <dbReference type="SAM" id="SignalP"/>
    </source>
</evidence>
<evidence type="ECO:0000313" key="7">
    <source>
        <dbReference type="Ensembl" id="ENSKMAP00000001995.1"/>
    </source>
</evidence>
<dbReference type="GO" id="GO:0042594">
    <property type="term" value="P:response to starvation"/>
    <property type="evidence" value="ECO:0007669"/>
    <property type="project" value="TreeGrafter"/>
</dbReference>
<evidence type="ECO:0000256" key="1">
    <source>
        <dbReference type="ARBA" id="ARBA00004613"/>
    </source>
</evidence>
<dbReference type="Pfam" id="PF00123">
    <property type="entry name" value="Hormone_2"/>
    <property type="match status" value="2"/>
</dbReference>
<comment type="subcellular location">
    <subcellularLocation>
        <location evidence="1">Secreted</location>
    </subcellularLocation>
</comment>
<evidence type="ECO:0000313" key="8">
    <source>
        <dbReference type="Proteomes" id="UP000264800"/>
    </source>
</evidence>
<dbReference type="PROSITE" id="PS00260">
    <property type="entry name" value="GLUCAGON"/>
    <property type="match status" value="2"/>
</dbReference>
<evidence type="ECO:0000259" key="6">
    <source>
        <dbReference type="PROSITE" id="PS00260"/>
    </source>
</evidence>
<keyword evidence="5" id="KW-0732">Signal</keyword>
<evidence type="ECO:0000256" key="4">
    <source>
        <dbReference type="ARBA" id="ARBA00022702"/>
    </source>
</evidence>
<dbReference type="PANTHER" id="PTHR11418">
    <property type="entry name" value="GLUCAGON"/>
    <property type="match status" value="1"/>
</dbReference>
<reference evidence="7" key="1">
    <citation type="submission" date="2025-08" db="UniProtKB">
        <authorList>
            <consortium name="Ensembl"/>
        </authorList>
    </citation>
    <scope>IDENTIFICATION</scope>
</reference>
<dbReference type="Ensembl" id="ENSKMAT00000002042.1">
    <property type="protein sequence ID" value="ENSKMAP00000001995.1"/>
    <property type="gene ID" value="ENSKMAG00000001456.1"/>
</dbReference>
<dbReference type="SMART" id="SM00070">
    <property type="entry name" value="GLUCA"/>
    <property type="match status" value="3"/>
</dbReference>
<sequence length="172" mass="19705">MKSIHFVAGILLVLSFLQISWQLPLLHNDEHSRFEEDDTLGAESKELPNMKRHSEGTFANDYSKFLEDRKAQDFVRWLMSNKRSGAAEKRHAEGTFTSDVSSYLNDQAIKDFVAKLKSGEVRRESQMARRSNAFSRRHVDGSFTSDVNKVLDSMAAKEYLLWVMTSKPSGER</sequence>
<dbReference type="InterPro" id="IPR015550">
    <property type="entry name" value="Glucagon"/>
</dbReference>
<dbReference type="Proteomes" id="UP000264800">
    <property type="component" value="Unplaced"/>
</dbReference>
<proteinExistence type="inferred from homology"/>
<dbReference type="PANTHER" id="PTHR11418:SF0">
    <property type="entry name" value="PRO-GLUCAGON"/>
    <property type="match status" value="1"/>
</dbReference>
<keyword evidence="4" id="KW-0372">Hormone</keyword>
<dbReference type="GeneTree" id="ENSGT00390000005372"/>
<comment type="similarity">
    <text evidence="2">Belongs to the glucagon family.</text>
</comment>
<reference evidence="7" key="2">
    <citation type="submission" date="2025-09" db="UniProtKB">
        <authorList>
            <consortium name="Ensembl"/>
        </authorList>
    </citation>
    <scope>IDENTIFICATION</scope>
</reference>
<keyword evidence="8" id="KW-1185">Reference proteome</keyword>
<name>A0A3Q2ZH09_KRYMA</name>
<accession>A0A3Q2ZH09</accession>
<feature type="chain" id="PRO_5018621632" evidence="5">
    <location>
        <begin position="23"/>
        <end position="172"/>
    </location>
</feature>
<feature type="signal peptide" evidence="5">
    <location>
        <begin position="1"/>
        <end position="22"/>
    </location>
</feature>
<dbReference type="GO" id="GO:0031769">
    <property type="term" value="F:glucagon receptor binding"/>
    <property type="evidence" value="ECO:0007669"/>
    <property type="project" value="TreeGrafter"/>
</dbReference>
<dbReference type="GO" id="GO:0005576">
    <property type="term" value="C:extracellular region"/>
    <property type="evidence" value="ECO:0007669"/>
    <property type="project" value="UniProtKB-SubCell"/>
</dbReference>
<dbReference type="GO" id="GO:0005179">
    <property type="term" value="F:hormone activity"/>
    <property type="evidence" value="ECO:0007669"/>
    <property type="project" value="UniProtKB-KW"/>
</dbReference>
<evidence type="ECO:0000256" key="3">
    <source>
        <dbReference type="ARBA" id="ARBA00022525"/>
    </source>
</evidence>
<keyword evidence="3" id="KW-0964">Secreted</keyword>
<protein>
    <submittedName>
        <fullName evidence="7">Glucagon a</fullName>
    </submittedName>
</protein>
<organism evidence="7 8">
    <name type="scientific">Kryptolebias marmoratus</name>
    <name type="common">Mangrove killifish</name>
    <name type="synonym">Rivulus marmoratus</name>
    <dbReference type="NCBI Taxonomy" id="37003"/>
    <lineage>
        <taxon>Eukaryota</taxon>
        <taxon>Metazoa</taxon>
        <taxon>Chordata</taxon>
        <taxon>Craniata</taxon>
        <taxon>Vertebrata</taxon>
        <taxon>Euteleostomi</taxon>
        <taxon>Actinopterygii</taxon>
        <taxon>Neopterygii</taxon>
        <taxon>Teleostei</taxon>
        <taxon>Neoteleostei</taxon>
        <taxon>Acanthomorphata</taxon>
        <taxon>Ovalentaria</taxon>
        <taxon>Atherinomorphae</taxon>
        <taxon>Cyprinodontiformes</taxon>
        <taxon>Rivulidae</taxon>
        <taxon>Kryptolebias</taxon>
    </lineage>
</organism>
<dbReference type="AlphaFoldDB" id="A0A3Q2ZH09"/>
<evidence type="ECO:0000256" key="2">
    <source>
        <dbReference type="ARBA" id="ARBA00008369"/>
    </source>
</evidence>